<reference evidence="2" key="1">
    <citation type="journal article" date="2019" name="Sci. Rep.">
        <title>Draft genome of Tanacetum cinerariifolium, the natural source of mosquito coil.</title>
        <authorList>
            <person name="Yamashiro T."/>
            <person name="Shiraishi A."/>
            <person name="Satake H."/>
            <person name="Nakayama K."/>
        </authorList>
    </citation>
    <scope>NUCLEOTIDE SEQUENCE</scope>
</reference>
<feature type="non-terminal residue" evidence="2">
    <location>
        <position position="1"/>
    </location>
</feature>
<dbReference type="AlphaFoldDB" id="A0A699SQM4"/>
<feature type="region of interest" description="Disordered" evidence="1">
    <location>
        <begin position="24"/>
        <end position="103"/>
    </location>
</feature>
<sequence length="103" mass="11558">EEGEQVDLACSGGITSAIGAITSGARGSTLGGGVKEYQEKDKIGSKPDKNEKRGKAKKSLKQFQWIKEEKLKKKQKEWSKTHTRSNSYSNFKRKKKRKGPEMQ</sequence>
<organism evidence="2">
    <name type="scientific">Tanacetum cinerariifolium</name>
    <name type="common">Dalmatian daisy</name>
    <name type="synonym">Chrysanthemum cinerariifolium</name>
    <dbReference type="NCBI Taxonomy" id="118510"/>
    <lineage>
        <taxon>Eukaryota</taxon>
        <taxon>Viridiplantae</taxon>
        <taxon>Streptophyta</taxon>
        <taxon>Embryophyta</taxon>
        <taxon>Tracheophyta</taxon>
        <taxon>Spermatophyta</taxon>
        <taxon>Magnoliopsida</taxon>
        <taxon>eudicotyledons</taxon>
        <taxon>Gunneridae</taxon>
        <taxon>Pentapetalae</taxon>
        <taxon>asterids</taxon>
        <taxon>campanulids</taxon>
        <taxon>Asterales</taxon>
        <taxon>Asteraceae</taxon>
        <taxon>Asteroideae</taxon>
        <taxon>Anthemideae</taxon>
        <taxon>Anthemidinae</taxon>
        <taxon>Tanacetum</taxon>
    </lineage>
</organism>
<feature type="compositionally biased region" description="Basic and acidic residues" evidence="1">
    <location>
        <begin position="66"/>
        <end position="80"/>
    </location>
</feature>
<evidence type="ECO:0000313" key="2">
    <source>
        <dbReference type="EMBL" id="GFC99712.1"/>
    </source>
</evidence>
<accession>A0A699SQM4</accession>
<feature type="compositionally biased region" description="Basic and acidic residues" evidence="1">
    <location>
        <begin position="36"/>
        <end position="53"/>
    </location>
</feature>
<feature type="compositionally biased region" description="Basic residues" evidence="1">
    <location>
        <begin position="91"/>
        <end position="103"/>
    </location>
</feature>
<name>A0A699SQM4_TANCI</name>
<protein>
    <submittedName>
        <fullName evidence="2">Uncharacterized protein</fullName>
    </submittedName>
</protein>
<gene>
    <name evidence="2" type="ORF">Tci_871682</name>
</gene>
<evidence type="ECO:0000256" key="1">
    <source>
        <dbReference type="SAM" id="MobiDB-lite"/>
    </source>
</evidence>
<comment type="caution">
    <text evidence="2">The sequence shown here is derived from an EMBL/GenBank/DDBJ whole genome shotgun (WGS) entry which is preliminary data.</text>
</comment>
<proteinExistence type="predicted"/>
<feature type="non-terminal residue" evidence="2">
    <location>
        <position position="103"/>
    </location>
</feature>
<dbReference type="EMBL" id="BKCJ011180244">
    <property type="protein sequence ID" value="GFC99712.1"/>
    <property type="molecule type" value="Genomic_DNA"/>
</dbReference>